<dbReference type="InterPro" id="IPR036465">
    <property type="entry name" value="vWFA_dom_sf"/>
</dbReference>
<name>A0A226D9P5_FOLCA</name>
<proteinExistence type="predicted"/>
<dbReference type="SUPFAM" id="SSF53300">
    <property type="entry name" value="vWA-like"/>
    <property type="match status" value="1"/>
</dbReference>
<feature type="region of interest" description="Disordered" evidence="1">
    <location>
        <begin position="189"/>
        <end position="211"/>
    </location>
</feature>
<evidence type="ECO:0008006" key="4">
    <source>
        <dbReference type="Google" id="ProtNLM"/>
    </source>
</evidence>
<dbReference type="EMBL" id="LNIX01000027">
    <property type="protein sequence ID" value="OXA41939.1"/>
    <property type="molecule type" value="Genomic_DNA"/>
</dbReference>
<dbReference type="Proteomes" id="UP000198287">
    <property type="component" value="Unassembled WGS sequence"/>
</dbReference>
<dbReference type="GO" id="GO:0032991">
    <property type="term" value="C:protein-containing complex"/>
    <property type="evidence" value="ECO:0007669"/>
    <property type="project" value="UniProtKB-ARBA"/>
</dbReference>
<evidence type="ECO:0000313" key="3">
    <source>
        <dbReference type="Proteomes" id="UP000198287"/>
    </source>
</evidence>
<evidence type="ECO:0000313" key="2">
    <source>
        <dbReference type="EMBL" id="OXA41939.1"/>
    </source>
</evidence>
<protein>
    <recommendedName>
        <fullName evidence="4">VWFA domain-containing protein</fullName>
    </recommendedName>
</protein>
<keyword evidence="3" id="KW-1185">Reference proteome</keyword>
<organism evidence="2 3">
    <name type="scientific">Folsomia candida</name>
    <name type="common">Springtail</name>
    <dbReference type="NCBI Taxonomy" id="158441"/>
    <lineage>
        <taxon>Eukaryota</taxon>
        <taxon>Metazoa</taxon>
        <taxon>Ecdysozoa</taxon>
        <taxon>Arthropoda</taxon>
        <taxon>Hexapoda</taxon>
        <taxon>Collembola</taxon>
        <taxon>Entomobryomorpha</taxon>
        <taxon>Isotomoidea</taxon>
        <taxon>Isotomidae</taxon>
        <taxon>Proisotominae</taxon>
        <taxon>Folsomia</taxon>
    </lineage>
</organism>
<accession>A0A226D9P5</accession>
<dbReference type="AlphaFoldDB" id="A0A226D9P5"/>
<sequence>MPVTKDLPQKSSNVAMPDISIPDTTRSANWMRCKDGRPICRPYTSLSAVFVADGKYPFYVKKKADGGLIKTSPFYYTLVNDKGPHDALYNNLFLHPFNRDTTNIAVTGFTDWADPKSPSFYCYELSAGIFGLFTDDEVPTNILPDKDSDEWDSTLNAVYFSAIDFGVDLNADTNVIVFISNNKWKHAEDNNPKRGPEYNLPAPDGKHSDSPCEQGPVSKKVLFNALEAKNILLIGLLTSKIYSEYKNFFNSAKTPGNYRMLEITGTDATAAARVTPLIMPIIRERVCTCKVQYEFALVIDSTQTFIEKFRTSRPAQKESYLDKAMPKITFIVDKILKEDPSAKLHLTTFGDYPTDVNNNANATYCYRYELTTSNGATFLAAVKNVDSTYGGKDDYESSLTALLYTATEPKIKWSPKRTKHLVKIIAVASDTFWKSYSDKPSKAGPEYEYPEGPTGGYGDCSHRPPRTNNVLETLAKEDFHLLPIIYGWISSDNWNNTFQGFRGMKDKYYMESEAAPSSFGSLSMAINRWANETCNG</sequence>
<comment type="caution">
    <text evidence="2">The sequence shown here is derived from an EMBL/GenBank/DDBJ whole genome shotgun (WGS) entry which is preliminary data.</text>
</comment>
<evidence type="ECO:0000256" key="1">
    <source>
        <dbReference type="SAM" id="MobiDB-lite"/>
    </source>
</evidence>
<reference evidence="2 3" key="1">
    <citation type="submission" date="2015-12" db="EMBL/GenBank/DDBJ databases">
        <title>The genome of Folsomia candida.</title>
        <authorList>
            <person name="Faddeeva A."/>
            <person name="Derks M.F."/>
            <person name="Anvar Y."/>
            <person name="Smit S."/>
            <person name="Van Straalen N."/>
            <person name="Roelofs D."/>
        </authorList>
    </citation>
    <scope>NUCLEOTIDE SEQUENCE [LARGE SCALE GENOMIC DNA]</scope>
    <source>
        <strain evidence="2 3">VU population</strain>
        <tissue evidence="2">Whole body</tissue>
    </source>
</reference>
<dbReference type="Gene3D" id="3.40.50.410">
    <property type="entry name" value="von Willebrand factor, type A domain"/>
    <property type="match status" value="1"/>
</dbReference>
<gene>
    <name evidence="2" type="ORF">Fcan01_23191</name>
</gene>
<feature type="region of interest" description="Disordered" evidence="1">
    <location>
        <begin position="438"/>
        <end position="463"/>
    </location>
</feature>